<dbReference type="InterPro" id="IPR041662">
    <property type="entry name" value="SusD-like_2"/>
</dbReference>
<dbReference type="Proteomes" id="UP000664628">
    <property type="component" value="Unassembled WGS sequence"/>
</dbReference>
<dbReference type="EMBL" id="JAFMYW010000002">
    <property type="protein sequence ID" value="MBO0948321.1"/>
    <property type="molecule type" value="Genomic_DNA"/>
</dbReference>
<dbReference type="InterPro" id="IPR011990">
    <property type="entry name" value="TPR-like_helical_dom_sf"/>
</dbReference>
<evidence type="ECO:0000313" key="2">
    <source>
        <dbReference type="EMBL" id="MBO0948321.1"/>
    </source>
</evidence>
<sequence>MKRYLLIVAALLLGTSGCKDYLDVNTNPSTPQVASSPVVLPPMFAQMARGELFDSRYAGSFIQNWAFTTASNVWDRQGYAASSDAGAEKWRSHYFGNGANLFLIMDDAAKTNRPTYGGIAKAIWAWSLQSTTDWHGDMIVKQVFEFGRYSFDFDPQEVAYAEAVTQANAALADLAKEDPITPGTVTRADLVYGGDRAKWTKFVYAVLARNANHISNKASYKPDDVIAFVDKSLASNADNFLVPHNGSNSDDSNFFGPLRNNLGSYRPALFAMNLMNGTTMGAPDPRQTLLFNPSADGVYRAIAPGQGDPNAANTPAFIPTFWGGNTVALSGIGRGMFRDNAPYPLMTYGELQFIKAEAAFRKGDRATALVAYRNGINASFDLLNSLETDATKRVTAAQRATYLASKAVAQTAADLTLSNIMLQKYIAMYGHGMLETWVDMRRFQYSPDIYTSFTPPASLFPDNSGKTVQRVRPRFNSEYMWNSASLAKIGADKPDYHTVPMWFSQP</sequence>
<comment type="caution">
    <text evidence="2">The sequence shown here is derived from an EMBL/GenBank/DDBJ whole genome shotgun (WGS) entry which is preliminary data.</text>
</comment>
<gene>
    <name evidence="2" type="ORF">J2I46_07020</name>
</gene>
<keyword evidence="1" id="KW-0732">Signal</keyword>
<name>A0ABS3JE92_9BACT</name>
<proteinExistence type="predicted"/>
<evidence type="ECO:0000256" key="1">
    <source>
        <dbReference type="SAM" id="SignalP"/>
    </source>
</evidence>
<feature type="signal peptide" evidence="1">
    <location>
        <begin position="1"/>
        <end position="20"/>
    </location>
</feature>
<feature type="chain" id="PRO_5045795259" evidence="1">
    <location>
        <begin position="21"/>
        <end position="506"/>
    </location>
</feature>
<organism evidence="2 3">
    <name type="scientific">Fibrella forsythiae</name>
    <dbReference type="NCBI Taxonomy" id="2817061"/>
    <lineage>
        <taxon>Bacteria</taxon>
        <taxon>Pseudomonadati</taxon>
        <taxon>Bacteroidota</taxon>
        <taxon>Cytophagia</taxon>
        <taxon>Cytophagales</taxon>
        <taxon>Spirosomataceae</taxon>
        <taxon>Fibrella</taxon>
    </lineage>
</organism>
<dbReference type="SUPFAM" id="SSF48452">
    <property type="entry name" value="TPR-like"/>
    <property type="match status" value="1"/>
</dbReference>
<accession>A0ABS3JE92</accession>
<dbReference type="Gene3D" id="1.25.40.390">
    <property type="match status" value="1"/>
</dbReference>
<evidence type="ECO:0000313" key="3">
    <source>
        <dbReference type="Proteomes" id="UP000664628"/>
    </source>
</evidence>
<dbReference type="PROSITE" id="PS51257">
    <property type="entry name" value="PROKAR_LIPOPROTEIN"/>
    <property type="match status" value="1"/>
</dbReference>
<keyword evidence="3" id="KW-1185">Reference proteome</keyword>
<keyword evidence="2" id="KW-0449">Lipoprotein</keyword>
<dbReference type="Pfam" id="PF12771">
    <property type="entry name" value="SusD-like_2"/>
    <property type="match status" value="1"/>
</dbReference>
<protein>
    <submittedName>
        <fullName evidence="2">SusD/RagB family nutrient-binding outer membrane lipoprotein</fullName>
    </submittedName>
</protein>
<dbReference type="RefSeq" id="WP_207328302.1">
    <property type="nucleotide sequence ID" value="NZ_JAFMYW010000002.1"/>
</dbReference>
<reference evidence="2 3" key="1">
    <citation type="submission" date="2021-03" db="EMBL/GenBank/DDBJ databases">
        <title>Fibrella sp. HMF5405 genome sequencing and assembly.</title>
        <authorList>
            <person name="Kang H."/>
            <person name="Kim H."/>
            <person name="Bae S."/>
            <person name="Joh K."/>
        </authorList>
    </citation>
    <scope>NUCLEOTIDE SEQUENCE [LARGE SCALE GENOMIC DNA]</scope>
    <source>
        <strain evidence="2 3">HMF5405</strain>
    </source>
</reference>